<proteinExistence type="predicted"/>
<dbReference type="EMBL" id="JAVRHN010000003">
    <property type="protein sequence ID" value="MDT0685569.1"/>
    <property type="molecule type" value="Genomic_DNA"/>
</dbReference>
<comment type="caution">
    <text evidence="1">The sequence shown here is derived from an EMBL/GenBank/DDBJ whole genome shotgun (WGS) entry which is preliminary data.</text>
</comment>
<protein>
    <submittedName>
        <fullName evidence="1">Uncharacterized protein</fullName>
    </submittedName>
</protein>
<accession>A0ABU3DPD6</accession>
<reference evidence="1 2" key="1">
    <citation type="submission" date="2023-09" db="EMBL/GenBank/DDBJ databases">
        <authorList>
            <person name="Rey-Velasco X."/>
        </authorList>
    </citation>
    <scope>NUCLEOTIDE SEQUENCE [LARGE SCALE GENOMIC DNA]</scope>
    <source>
        <strain evidence="1 2">F225</strain>
    </source>
</reference>
<name>A0ABU3DPD6_9FLAO</name>
<sequence length="131" mass="15674">MEKEIIEQKKVAKFIRTLEGELEVLQKKERAAGWSQRNALIEHVYSNYDRHENLIAKKEKWENIGFQCRILEDILELMIRHRDIYGLYNISGMKRELDNQLSLAERLNEFEIAEVILDYKIRLEKVSKEPV</sequence>
<evidence type="ECO:0000313" key="1">
    <source>
        <dbReference type="EMBL" id="MDT0685569.1"/>
    </source>
</evidence>
<gene>
    <name evidence="1" type="ORF">RM541_04300</name>
</gene>
<dbReference type="RefSeq" id="WP_311498989.1">
    <property type="nucleotide sequence ID" value="NZ_JAVRHN010000003.1"/>
</dbReference>
<keyword evidence="2" id="KW-1185">Reference proteome</keyword>
<evidence type="ECO:0000313" key="2">
    <source>
        <dbReference type="Proteomes" id="UP001253848"/>
    </source>
</evidence>
<organism evidence="1 2">
    <name type="scientific">Autumnicola psychrophila</name>
    <dbReference type="NCBI Taxonomy" id="3075592"/>
    <lineage>
        <taxon>Bacteria</taxon>
        <taxon>Pseudomonadati</taxon>
        <taxon>Bacteroidota</taxon>
        <taxon>Flavobacteriia</taxon>
        <taxon>Flavobacteriales</taxon>
        <taxon>Flavobacteriaceae</taxon>
        <taxon>Autumnicola</taxon>
    </lineage>
</organism>
<dbReference type="Proteomes" id="UP001253848">
    <property type="component" value="Unassembled WGS sequence"/>
</dbReference>